<dbReference type="AlphaFoldDB" id="W9YJ47"/>
<dbReference type="PANTHER" id="PTHR35896:SF3">
    <property type="entry name" value="MAJOR FACILITATOR SUPERFAMILY TRANSPORTER"/>
    <property type="match status" value="1"/>
</dbReference>
<proteinExistence type="predicted"/>
<dbReference type="HOGENOM" id="CLU_066042_6_2_1"/>
<dbReference type="Proteomes" id="UP000019478">
    <property type="component" value="Unassembled WGS sequence"/>
</dbReference>
<organism evidence="1 2">
    <name type="scientific">Capronia epimyces CBS 606.96</name>
    <dbReference type="NCBI Taxonomy" id="1182542"/>
    <lineage>
        <taxon>Eukaryota</taxon>
        <taxon>Fungi</taxon>
        <taxon>Dikarya</taxon>
        <taxon>Ascomycota</taxon>
        <taxon>Pezizomycotina</taxon>
        <taxon>Eurotiomycetes</taxon>
        <taxon>Chaetothyriomycetidae</taxon>
        <taxon>Chaetothyriales</taxon>
        <taxon>Herpotrichiellaceae</taxon>
        <taxon>Capronia</taxon>
    </lineage>
</organism>
<name>W9YJ47_9EURO</name>
<dbReference type="EMBL" id="AMGY01000001">
    <property type="protein sequence ID" value="EXJ92892.1"/>
    <property type="molecule type" value="Genomic_DNA"/>
</dbReference>
<evidence type="ECO:0000313" key="1">
    <source>
        <dbReference type="EMBL" id="EXJ92892.1"/>
    </source>
</evidence>
<gene>
    <name evidence="1" type="ORF">A1O3_01446</name>
</gene>
<evidence type="ECO:0000313" key="2">
    <source>
        <dbReference type="Proteomes" id="UP000019478"/>
    </source>
</evidence>
<protein>
    <submittedName>
        <fullName evidence="1">Uncharacterized protein</fullName>
    </submittedName>
</protein>
<dbReference type="PANTHER" id="PTHR35896">
    <property type="entry name" value="IG-LIKE DOMAIN-CONTAINING PROTEIN"/>
    <property type="match status" value="1"/>
</dbReference>
<comment type="caution">
    <text evidence="1">The sequence shown here is derived from an EMBL/GenBank/DDBJ whole genome shotgun (WGS) entry which is preliminary data.</text>
</comment>
<dbReference type="eggNOG" id="ENOG502S165">
    <property type="taxonomic scope" value="Eukaryota"/>
</dbReference>
<dbReference type="OrthoDB" id="3501153at2759"/>
<dbReference type="InterPro" id="IPR053008">
    <property type="entry name" value="Phomopsin_biosynth_assoc"/>
</dbReference>
<dbReference type="STRING" id="1182542.W9YJ47"/>
<reference evidence="1 2" key="1">
    <citation type="submission" date="2013-03" db="EMBL/GenBank/DDBJ databases">
        <title>The Genome Sequence of Capronia epimyces CBS 606.96.</title>
        <authorList>
            <consortium name="The Broad Institute Genomics Platform"/>
            <person name="Cuomo C."/>
            <person name="de Hoog S."/>
            <person name="Gorbushina A."/>
            <person name="Walker B."/>
            <person name="Young S.K."/>
            <person name="Zeng Q."/>
            <person name="Gargeya S."/>
            <person name="Fitzgerald M."/>
            <person name="Haas B."/>
            <person name="Abouelleil A."/>
            <person name="Allen A.W."/>
            <person name="Alvarado L."/>
            <person name="Arachchi H.M."/>
            <person name="Berlin A.M."/>
            <person name="Chapman S.B."/>
            <person name="Gainer-Dewar J."/>
            <person name="Goldberg J."/>
            <person name="Griggs A."/>
            <person name="Gujja S."/>
            <person name="Hansen M."/>
            <person name="Howarth C."/>
            <person name="Imamovic A."/>
            <person name="Ireland A."/>
            <person name="Larimer J."/>
            <person name="McCowan C."/>
            <person name="Murphy C."/>
            <person name="Pearson M."/>
            <person name="Poon T.W."/>
            <person name="Priest M."/>
            <person name="Roberts A."/>
            <person name="Saif S."/>
            <person name="Shea T."/>
            <person name="Sisk P."/>
            <person name="Sykes S."/>
            <person name="Wortman J."/>
            <person name="Nusbaum C."/>
            <person name="Birren B."/>
        </authorList>
    </citation>
    <scope>NUCLEOTIDE SEQUENCE [LARGE SCALE GENOMIC DNA]</scope>
    <source>
        <strain evidence="1 2">CBS 606.96</strain>
    </source>
</reference>
<sequence length="214" mass="25104">MGRPEEKDIYNNQERPLSTTSYREDGLFHTVCSEDNTLSIRDARDAMRLDSSGSSAAEAVALRCRFNATSFAWLPVRCFDAELVNEFLSLQNWRWFRDTEGREPVNLNSITTGSYDQLFMTQEYHLYHCTYMWRRMHRAVLNDLPLEGYIGSLRRTEHCEQQLVGRTRTQTEAGRLNDTSVSMFTKFVECPATRRPLHDYGRDRGHDHDRHRGW</sequence>
<dbReference type="RefSeq" id="XP_007729782.1">
    <property type="nucleotide sequence ID" value="XM_007731592.1"/>
</dbReference>
<accession>W9YJ47</accession>
<keyword evidence="2" id="KW-1185">Reference proteome</keyword>
<dbReference type="GeneID" id="19165582"/>